<dbReference type="PROSITE" id="PS00194">
    <property type="entry name" value="THIOREDOXIN_1"/>
    <property type="match status" value="1"/>
</dbReference>
<dbReference type="PROSITE" id="PS51352">
    <property type="entry name" value="THIOREDOXIN_2"/>
    <property type="match status" value="1"/>
</dbReference>
<dbReference type="SUPFAM" id="SSF52833">
    <property type="entry name" value="Thioredoxin-like"/>
    <property type="match status" value="1"/>
</dbReference>
<keyword evidence="5" id="KW-1185">Reference proteome</keyword>
<dbReference type="AlphaFoldDB" id="A0A1J8QBV9"/>
<feature type="compositionally biased region" description="Low complexity" evidence="2">
    <location>
        <begin position="117"/>
        <end position="131"/>
    </location>
</feature>
<dbReference type="Pfam" id="PF00085">
    <property type="entry name" value="Thioredoxin"/>
    <property type="match status" value="1"/>
</dbReference>
<gene>
    <name evidence="4" type="ORF">AZE42_02166</name>
</gene>
<proteinExistence type="predicted"/>
<accession>A0A1J8QBV9</accession>
<evidence type="ECO:0000256" key="2">
    <source>
        <dbReference type="SAM" id="MobiDB-lite"/>
    </source>
</evidence>
<keyword evidence="1" id="KW-1015">Disulfide bond</keyword>
<dbReference type="InterPro" id="IPR013766">
    <property type="entry name" value="Thioredoxin_domain"/>
</dbReference>
<dbReference type="OrthoDB" id="10263751at2759"/>
<comment type="caution">
    <text evidence="4">The sequence shown here is derived from an EMBL/GenBank/DDBJ whole genome shotgun (WGS) entry which is preliminary data.</text>
</comment>
<evidence type="ECO:0000259" key="3">
    <source>
        <dbReference type="PROSITE" id="PS51352"/>
    </source>
</evidence>
<dbReference type="PANTHER" id="PTHR46115">
    <property type="entry name" value="THIOREDOXIN-LIKE PROTEIN 1"/>
    <property type="match status" value="1"/>
</dbReference>
<sequence length="168" mass="18353">MESSVLQANSKANLVEYTSDPNKITIIDFTATWCGPCKQIKPIFEQLAKEHTKLNFVKVDIDQASDVAAEFAIRSVPTFVFLKGEEEQARFSGADQNKLKSTIIQFIGHESSGAFSGQGRTLSGSSSSVPSTHNDNVSNSLTTTWSNLNPQAKVLIALCAAYAFFWLI</sequence>
<reference evidence="4 5" key="1">
    <citation type="submission" date="2016-03" db="EMBL/GenBank/DDBJ databases">
        <title>Comparative genomics of the ectomycorrhizal sister species Rhizopogon vinicolor and Rhizopogon vesiculosus (Basidiomycota: Boletales) reveals a divergence of the mating type B locus.</title>
        <authorList>
            <person name="Mujic A.B."/>
            <person name="Kuo A."/>
            <person name="Tritt A."/>
            <person name="Lipzen A."/>
            <person name="Chen C."/>
            <person name="Johnson J."/>
            <person name="Sharma A."/>
            <person name="Barry K."/>
            <person name="Grigoriev I.V."/>
            <person name="Spatafora J.W."/>
        </authorList>
    </citation>
    <scope>NUCLEOTIDE SEQUENCE [LARGE SCALE GENOMIC DNA]</scope>
    <source>
        <strain evidence="4 5">AM-OR11-056</strain>
    </source>
</reference>
<dbReference type="Gene3D" id="3.40.30.10">
    <property type="entry name" value="Glutaredoxin"/>
    <property type="match status" value="1"/>
</dbReference>
<evidence type="ECO:0000313" key="5">
    <source>
        <dbReference type="Proteomes" id="UP000183567"/>
    </source>
</evidence>
<name>A0A1J8QBV9_9AGAM</name>
<evidence type="ECO:0000313" key="4">
    <source>
        <dbReference type="EMBL" id="OJA19142.1"/>
    </source>
</evidence>
<dbReference type="CDD" id="cd02947">
    <property type="entry name" value="TRX_family"/>
    <property type="match status" value="1"/>
</dbReference>
<dbReference type="Proteomes" id="UP000183567">
    <property type="component" value="Unassembled WGS sequence"/>
</dbReference>
<protein>
    <recommendedName>
        <fullName evidence="3">Thioredoxin domain-containing protein</fullName>
    </recommendedName>
</protein>
<dbReference type="EMBL" id="LVVM01001169">
    <property type="protein sequence ID" value="OJA19142.1"/>
    <property type="molecule type" value="Genomic_DNA"/>
</dbReference>
<dbReference type="STRING" id="180088.A0A1J8QBV9"/>
<feature type="domain" description="Thioredoxin" evidence="3">
    <location>
        <begin position="1"/>
        <end position="108"/>
    </location>
</feature>
<organism evidence="4 5">
    <name type="scientific">Rhizopogon vesiculosus</name>
    <dbReference type="NCBI Taxonomy" id="180088"/>
    <lineage>
        <taxon>Eukaryota</taxon>
        <taxon>Fungi</taxon>
        <taxon>Dikarya</taxon>
        <taxon>Basidiomycota</taxon>
        <taxon>Agaricomycotina</taxon>
        <taxon>Agaricomycetes</taxon>
        <taxon>Agaricomycetidae</taxon>
        <taxon>Boletales</taxon>
        <taxon>Suillineae</taxon>
        <taxon>Rhizopogonaceae</taxon>
        <taxon>Rhizopogon</taxon>
    </lineage>
</organism>
<dbReference type="PRINTS" id="PR00421">
    <property type="entry name" value="THIOREDOXIN"/>
</dbReference>
<evidence type="ECO:0000256" key="1">
    <source>
        <dbReference type="ARBA" id="ARBA00023157"/>
    </source>
</evidence>
<feature type="region of interest" description="Disordered" evidence="2">
    <location>
        <begin position="114"/>
        <end position="134"/>
    </location>
</feature>
<dbReference type="InterPro" id="IPR036249">
    <property type="entry name" value="Thioredoxin-like_sf"/>
</dbReference>
<dbReference type="InterPro" id="IPR017937">
    <property type="entry name" value="Thioredoxin_CS"/>
</dbReference>